<dbReference type="RefSeq" id="XP_024695096.1">
    <property type="nucleotide sequence ID" value="XM_024840019.1"/>
</dbReference>
<comment type="caution">
    <text evidence="1">The sequence shown here is derived from an EMBL/GenBank/DDBJ whole genome shotgun (WGS) entry which is preliminary data.</text>
</comment>
<keyword evidence="2" id="KW-1185">Reference proteome</keyword>
<dbReference type="AlphaFoldDB" id="A0A2I1D9F3"/>
<accession>A0A2I1D9F3</accession>
<proteinExistence type="predicted"/>
<dbReference type="VEuPathDB" id="FungiDB:P168DRAFT_316506"/>
<evidence type="ECO:0000313" key="1">
    <source>
        <dbReference type="EMBL" id="PKY06502.1"/>
    </source>
</evidence>
<sequence length="410" mass="45434">MVANSIDAAMAEALANLDHVTNHLRKHGQHKAANEIGKLGIMVVTVFSEAVENIPATEFSLDHPVNLPLQPVGMRHGPDLPRQSGNNPGVIGDRAIVHNSLQKQAVAALMSEVERENKGHTDDLRAPSQEGIIHNGQLPQTGSWAQVAGSLSGAAAPPRETAQYMSPMSMVSKQSHTNSDDEGDTQAQAFAALAPPPNVLPEIPEAKAGVIRVYGRISKDIIQFITTRIHEGPLQEIRLETNGRTRVTFQHASQALAFLKSNQEMEQMLGFGRFGCGYHVELAEIIDWNEDHRRMNQPVRERRRLSFARKRLFADNMSPEKWKQDIRAVAGPGNIDFLWVFNSGNATAVFTNTIVARKVLDMFSRWKMARTPYHGVSVTFSSDPCEKELVLVKETTRSHAAKNLMKRPLR</sequence>
<dbReference type="Proteomes" id="UP000234254">
    <property type="component" value="Unassembled WGS sequence"/>
</dbReference>
<name>A0A2I1D9F3_ASPC2</name>
<evidence type="ECO:0000313" key="2">
    <source>
        <dbReference type="Proteomes" id="UP000234254"/>
    </source>
</evidence>
<gene>
    <name evidence="1" type="ORF">P168DRAFT_316506</name>
</gene>
<dbReference type="OrthoDB" id="77405at2759"/>
<dbReference type="EMBL" id="MSFM01000003">
    <property type="protein sequence ID" value="PKY06502.1"/>
    <property type="molecule type" value="Genomic_DNA"/>
</dbReference>
<organism evidence="1 2">
    <name type="scientific">Aspergillus campestris (strain IBT 28561)</name>
    <dbReference type="NCBI Taxonomy" id="1392248"/>
    <lineage>
        <taxon>Eukaryota</taxon>
        <taxon>Fungi</taxon>
        <taxon>Dikarya</taxon>
        <taxon>Ascomycota</taxon>
        <taxon>Pezizomycotina</taxon>
        <taxon>Eurotiomycetes</taxon>
        <taxon>Eurotiomycetidae</taxon>
        <taxon>Eurotiales</taxon>
        <taxon>Aspergillaceae</taxon>
        <taxon>Aspergillus</taxon>
        <taxon>Aspergillus subgen. Circumdati</taxon>
    </lineage>
</organism>
<protein>
    <recommendedName>
        <fullName evidence="3">RRM domain-containing protein</fullName>
    </recommendedName>
</protein>
<dbReference type="GeneID" id="36547543"/>
<reference evidence="1" key="1">
    <citation type="submission" date="2016-12" db="EMBL/GenBank/DDBJ databases">
        <title>The genomes of Aspergillus section Nigri reveals drivers in fungal speciation.</title>
        <authorList>
            <consortium name="DOE Joint Genome Institute"/>
            <person name="Vesth T.C."/>
            <person name="Nybo J."/>
            <person name="Theobald S."/>
            <person name="Brandl J."/>
            <person name="Frisvad J.C."/>
            <person name="Nielsen K.F."/>
            <person name="Lyhne E.K."/>
            <person name="Kogle M.E."/>
            <person name="Kuo A."/>
            <person name="Riley R."/>
            <person name="Clum A."/>
            <person name="Nolan M."/>
            <person name="Lipzen A."/>
            <person name="Salamov A."/>
            <person name="Henrissat B."/>
            <person name="Wiebenga A."/>
            <person name="De vries R.P."/>
            <person name="Grigoriev I.V."/>
            <person name="Mortensen U.H."/>
            <person name="Andersen M.R."/>
            <person name="Baker S.E."/>
        </authorList>
    </citation>
    <scope>NUCLEOTIDE SEQUENCE</scope>
    <source>
        <strain evidence="1">IBT 28561</strain>
    </source>
</reference>
<evidence type="ECO:0008006" key="3">
    <source>
        <dbReference type="Google" id="ProtNLM"/>
    </source>
</evidence>